<sequence length="140" mass="16553">MYNRMQRGALSRWWESWYMDYLLGLGRLSYIFASFNKVVKPCSCALDALEETQRLCYYQGMFWALNRISLCTLPRTEYHRMSMLMQGLNRDLGSLLFGQGTSNYLLPSLDKQRLIRPVFQQTHGPWSIMPIYALTGRVWY</sequence>
<evidence type="ECO:0000313" key="2">
    <source>
        <dbReference type="Proteomes" id="UP001367508"/>
    </source>
</evidence>
<dbReference type="EMBL" id="JAYMYQ010000005">
    <property type="protein sequence ID" value="KAK7329019.1"/>
    <property type="molecule type" value="Genomic_DNA"/>
</dbReference>
<dbReference type="Proteomes" id="UP001367508">
    <property type="component" value="Unassembled WGS sequence"/>
</dbReference>
<organism evidence="1 2">
    <name type="scientific">Canavalia gladiata</name>
    <name type="common">Sword bean</name>
    <name type="synonym">Dolichos gladiatus</name>
    <dbReference type="NCBI Taxonomy" id="3824"/>
    <lineage>
        <taxon>Eukaryota</taxon>
        <taxon>Viridiplantae</taxon>
        <taxon>Streptophyta</taxon>
        <taxon>Embryophyta</taxon>
        <taxon>Tracheophyta</taxon>
        <taxon>Spermatophyta</taxon>
        <taxon>Magnoliopsida</taxon>
        <taxon>eudicotyledons</taxon>
        <taxon>Gunneridae</taxon>
        <taxon>Pentapetalae</taxon>
        <taxon>rosids</taxon>
        <taxon>fabids</taxon>
        <taxon>Fabales</taxon>
        <taxon>Fabaceae</taxon>
        <taxon>Papilionoideae</taxon>
        <taxon>50 kb inversion clade</taxon>
        <taxon>NPAAA clade</taxon>
        <taxon>indigoferoid/millettioid clade</taxon>
        <taxon>Phaseoleae</taxon>
        <taxon>Canavalia</taxon>
    </lineage>
</organism>
<comment type="caution">
    <text evidence="1">The sequence shown here is derived from an EMBL/GenBank/DDBJ whole genome shotgun (WGS) entry which is preliminary data.</text>
</comment>
<gene>
    <name evidence="1" type="ORF">VNO77_23164</name>
</gene>
<dbReference type="AlphaFoldDB" id="A0AAN9L7D1"/>
<keyword evidence="2" id="KW-1185">Reference proteome</keyword>
<reference evidence="1 2" key="1">
    <citation type="submission" date="2024-01" db="EMBL/GenBank/DDBJ databases">
        <title>The genomes of 5 underutilized Papilionoideae crops provide insights into root nodulation and disease resistanc.</title>
        <authorList>
            <person name="Jiang F."/>
        </authorList>
    </citation>
    <scope>NUCLEOTIDE SEQUENCE [LARGE SCALE GENOMIC DNA]</scope>
    <source>
        <strain evidence="1">LVBAO_FW01</strain>
        <tissue evidence="1">Leaves</tissue>
    </source>
</reference>
<name>A0AAN9L7D1_CANGL</name>
<evidence type="ECO:0000313" key="1">
    <source>
        <dbReference type="EMBL" id="KAK7329019.1"/>
    </source>
</evidence>
<accession>A0AAN9L7D1</accession>
<protein>
    <submittedName>
        <fullName evidence="1">Uncharacterized protein</fullName>
    </submittedName>
</protein>
<proteinExistence type="predicted"/>